<evidence type="ECO:0000313" key="3">
    <source>
        <dbReference type="EMBL" id="CAD5216553.1"/>
    </source>
</evidence>
<dbReference type="Proteomes" id="UP000614601">
    <property type="component" value="Unassembled WGS sequence"/>
</dbReference>
<dbReference type="PANTHER" id="PTHR21021:SF16">
    <property type="entry name" value="TIP41-LIKE PROTEIN"/>
    <property type="match status" value="1"/>
</dbReference>
<proteinExistence type="inferred from homology"/>
<organism evidence="3 4">
    <name type="scientific">Bursaphelenchus okinawaensis</name>
    <dbReference type="NCBI Taxonomy" id="465554"/>
    <lineage>
        <taxon>Eukaryota</taxon>
        <taxon>Metazoa</taxon>
        <taxon>Ecdysozoa</taxon>
        <taxon>Nematoda</taxon>
        <taxon>Chromadorea</taxon>
        <taxon>Rhabditida</taxon>
        <taxon>Tylenchina</taxon>
        <taxon>Tylenchomorpha</taxon>
        <taxon>Aphelenchoidea</taxon>
        <taxon>Aphelenchoididae</taxon>
        <taxon>Bursaphelenchus</taxon>
    </lineage>
</organism>
<dbReference type="Pfam" id="PF04176">
    <property type="entry name" value="TIP41"/>
    <property type="match status" value="1"/>
</dbReference>
<dbReference type="GO" id="GO:0005829">
    <property type="term" value="C:cytosol"/>
    <property type="evidence" value="ECO:0007669"/>
    <property type="project" value="TreeGrafter"/>
</dbReference>
<keyword evidence="4" id="KW-1185">Reference proteome</keyword>
<evidence type="ECO:0000256" key="2">
    <source>
        <dbReference type="ARBA" id="ARBA00018951"/>
    </source>
</evidence>
<dbReference type="Proteomes" id="UP000783686">
    <property type="component" value="Unassembled WGS sequence"/>
</dbReference>
<dbReference type="OrthoDB" id="10253878at2759"/>
<dbReference type="AlphaFoldDB" id="A0A811KM39"/>
<sequence length="287" mass="33561">MANFAVPTTVKSNKKQLGQDILNRALRSHRHDKTFLFKGLVRFESRTDHILPTVCQHDPMESEDCLICKYEKELKLPNIPDMIYASNILRLLYNGELLLEFNSLDALKCVDAKHLPEVKVGTSEAWQRARSNLPPIPKAYDWTFTSDYGGTISDNIRVEECTDSIDLEVLKRPDPIEFIETIPLYEDEMDDNGSTEMTVRVRVMTTNFFIVCRFYLRVDGVLLRTIDSRFYSQLGWNYILREQTRREALQKDWTSEQKEHALDSSQLWQYLPVVEKRSHRIYYPTAV</sequence>
<dbReference type="InterPro" id="IPR051330">
    <property type="entry name" value="Phosphatase_reg/MetRdx"/>
</dbReference>
<dbReference type="InterPro" id="IPR007303">
    <property type="entry name" value="TIP41-like"/>
</dbReference>
<evidence type="ECO:0000256" key="1">
    <source>
        <dbReference type="ARBA" id="ARBA00006658"/>
    </source>
</evidence>
<protein>
    <recommendedName>
        <fullName evidence="2">TIP41-like protein</fullName>
    </recommendedName>
</protein>
<comment type="similarity">
    <text evidence="1">Belongs to the TIP41 family.</text>
</comment>
<dbReference type="PANTHER" id="PTHR21021">
    <property type="entry name" value="GAF/PUTATIVE CYTOSKELETAL PROTEIN"/>
    <property type="match status" value="1"/>
</dbReference>
<dbReference type="EMBL" id="CAJFDH010000003">
    <property type="protein sequence ID" value="CAD5216553.1"/>
    <property type="molecule type" value="Genomic_DNA"/>
</dbReference>
<name>A0A811KM39_9BILA</name>
<evidence type="ECO:0000313" key="4">
    <source>
        <dbReference type="Proteomes" id="UP000614601"/>
    </source>
</evidence>
<gene>
    <name evidence="3" type="ORF">BOKJ2_LOCUS6645</name>
</gene>
<comment type="caution">
    <text evidence="3">The sequence shown here is derived from an EMBL/GenBank/DDBJ whole genome shotgun (WGS) entry which is preliminary data.</text>
</comment>
<dbReference type="GO" id="GO:0031929">
    <property type="term" value="P:TOR signaling"/>
    <property type="evidence" value="ECO:0007669"/>
    <property type="project" value="TreeGrafter"/>
</dbReference>
<dbReference type="EMBL" id="CAJFCW020000003">
    <property type="protein sequence ID" value="CAG9106157.1"/>
    <property type="molecule type" value="Genomic_DNA"/>
</dbReference>
<reference evidence="3" key="1">
    <citation type="submission" date="2020-09" db="EMBL/GenBank/DDBJ databases">
        <authorList>
            <person name="Kikuchi T."/>
        </authorList>
    </citation>
    <scope>NUCLEOTIDE SEQUENCE</scope>
    <source>
        <strain evidence="3">SH1</strain>
    </source>
</reference>
<accession>A0A811KM39</accession>